<evidence type="ECO:0008006" key="6">
    <source>
        <dbReference type="Google" id="ProtNLM"/>
    </source>
</evidence>
<dbReference type="EMBL" id="FZNM01000001">
    <property type="protein sequence ID" value="SNR26544.1"/>
    <property type="molecule type" value="Genomic_DNA"/>
</dbReference>
<organism evidence="2 4">
    <name type="scientific">Paracoccus sediminis</name>
    <dbReference type="NCBI Taxonomy" id="1214787"/>
    <lineage>
        <taxon>Bacteria</taxon>
        <taxon>Pseudomonadati</taxon>
        <taxon>Pseudomonadota</taxon>
        <taxon>Alphaproteobacteria</taxon>
        <taxon>Rhodobacterales</taxon>
        <taxon>Paracoccaceae</taxon>
        <taxon>Paracoccus</taxon>
    </lineage>
</organism>
<dbReference type="OrthoDB" id="7888497at2"/>
<sequence>MVTVFSFIGSALLSASILAAPAWSATVTVLPGAPAGGSPIDLTVGDFERIGNCGGGGSVVGDGCAALVKTDPAAPDAFGRFDPLGDYWIDSQDINELKWTVRSPTAFTALSFALTDAHDQLDSFFTMSFDGGGNWTPIWDIAARRDNANLYWLSVDFGQAMTEVAFLFSTKVRPGFDGYGISALSITPAPAPVPLPPAGLLLASGTLLIVRLRKRKSS</sequence>
<reference evidence="4" key="1">
    <citation type="submission" date="2017-06" db="EMBL/GenBank/DDBJ databases">
        <authorList>
            <person name="Varghese N."/>
            <person name="Submissions S."/>
        </authorList>
    </citation>
    <scope>NUCLEOTIDE SEQUENCE [LARGE SCALE GENOMIC DNA]</scope>
    <source>
        <strain evidence="4">DSM 26170</strain>
    </source>
</reference>
<accession>A0A238UXI7</accession>
<gene>
    <name evidence="3" type="ORF">EYF88_00385</name>
    <name evidence="2" type="ORF">SAMN06265378_101543</name>
</gene>
<dbReference type="RefSeq" id="WP_089386616.1">
    <property type="nucleotide sequence ID" value="NZ_FZNM01000001.1"/>
</dbReference>
<dbReference type="Proteomes" id="UP000292859">
    <property type="component" value="Unassembled WGS sequence"/>
</dbReference>
<evidence type="ECO:0000256" key="1">
    <source>
        <dbReference type="SAM" id="SignalP"/>
    </source>
</evidence>
<dbReference type="Proteomes" id="UP000198409">
    <property type="component" value="Unassembled WGS sequence"/>
</dbReference>
<dbReference type="AlphaFoldDB" id="A0A238UXI7"/>
<evidence type="ECO:0000313" key="2">
    <source>
        <dbReference type="EMBL" id="SNR26544.1"/>
    </source>
</evidence>
<reference evidence="2" key="2">
    <citation type="submission" date="2017-06" db="EMBL/GenBank/DDBJ databases">
        <authorList>
            <person name="Kim H.J."/>
            <person name="Triplett B.A."/>
        </authorList>
    </citation>
    <scope>NUCLEOTIDE SEQUENCE [LARGE SCALE GENOMIC DNA]</scope>
    <source>
        <strain evidence="2">DSM 26170</strain>
    </source>
</reference>
<evidence type="ECO:0000313" key="5">
    <source>
        <dbReference type="Proteomes" id="UP000292859"/>
    </source>
</evidence>
<proteinExistence type="predicted"/>
<keyword evidence="5" id="KW-1185">Reference proteome</keyword>
<feature type="signal peptide" evidence="1">
    <location>
        <begin position="1"/>
        <end position="24"/>
    </location>
</feature>
<evidence type="ECO:0000313" key="3">
    <source>
        <dbReference type="EMBL" id="TBN52701.1"/>
    </source>
</evidence>
<dbReference type="EMBL" id="SIRL01000001">
    <property type="protein sequence ID" value="TBN52701.1"/>
    <property type="molecule type" value="Genomic_DNA"/>
</dbReference>
<reference evidence="3 5" key="3">
    <citation type="submission" date="2019-02" db="EMBL/GenBank/DDBJ databases">
        <authorList>
            <person name="Zhang G."/>
        </authorList>
    </citation>
    <scope>NUCLEOTIDE SEQUENCE [LARGE SCALE GENOMIC DNA]</scope>
    <source>
        <strain evidence="3 5">CMB17</strain>
    </source>
</reference>
<keyword evidence="1" id="KW-0732">Signal</keyword>
<evidence type="ECO:0000313" key="4">
    <source>
        <dbReference type="Proteomes" id="UP000198409"/>
    </source>
</evidence>
<name>A0A238UXI7_9RHOB</name>
<protein>
    <recommendedName>
        <fullName evidence="6">PEP-CTERM protein-sorting domain-containing protein</fullName>
    </recommendedName>
</protein>
<feature type="chain" id="PRO_5012828063" description="PEP-CTERM protein-sorting domain-containing protein" evidence="1">
    <location>
        <begin position="25"/>
        <end position="218"/>
    </location>
</feature>